<name>A0AA38U9C5_9AGAR</name>
<evidence type="ECO:0000259" key="2">
    <source>
        <dbReference type="Pfam" id="PF14244"/>
    </source>
</evidence>
<feature type="non-terminal residue" evidence="3">
    <location>
        <position position="65"/>
    </location>
</feature>
<reference evidence="3" key="1">
    <citation type="submission" date="2022-08" db="EMBL/GenBank/DDBJ databases">
        <authorList>
            <consortium name="DOE Joint Genome Institute"/>
            <person name="Min B."/>
            <person name="Riley R."/>
            <person name="Sierra-Patev S."/>
            <person name="Naranjo-Ortiz M."/>
            <person name="Looney B."/>
            <person name="Konkel Z."/>
            <person name="Slot J.C."/>
            <person name="Sakamoto Y."/>
            <person name="Steenwyk J.L."/>
            <person name="Rokas A."/>
            <person name="Carro J."/>
            <person name="Camarero S."/>
            <person name="Ferreira P."/>
            <person name="Molpeceres G."/>
            <person name="Ruiz-Duenas F.J."/>
            <person name="Serrano A."/>
            <person name="Henrissat B."/>
            <person name="Drula E."/>
            <person name="Hughes K.W."/>
            <person name="Mata J.L."/>
            <person name="Ishikawa N.K."/>
            <person name="Vargas-Isla R."/>
            <person name="Ushijima S."/>
            <person name="Smith C.A."/>
            <person name="Ahrendt S."/>
            <person name="Andreopoulos W."/>
            <person name="He G."/>
            <person name="Labutti K."/>
            <person name="Lipzen A."/>
            <person name="Ng V."/>
            <person name="Sandor L."/>
            <person name="Barry K."/>
            <person name="Martinez A.T."/>
            <person name="Xiao Y."/>
            <person name="Gibbons J.G."/>
            <person name="Terashima K."/>
            <person name="Hibbett D.S."/>
            <person name="Grigoriev I.V."/>
        </authorList>
    </citation>
    <scope>NUCLEOTIDE SEQUENCE</scope>
    <source>
        <strain evidence="3">TFB9207</strain>
    </source>
</reference>
<dbReference type="Pfam" id="PF14244">
    <property type="entry name" value="Retrotran_gag_3"/>
    <property type="match status" value="1"/>
</dbReference>
<evidence type="ECO:0000256" key="1">
    <source>
        <dbReference type="SAM" id="MobiDB-lite"/>
    </source>
</evidence>
<accession>A0AA38U9C5</accession>
<organism evidence="3 4">
    <name type="scientific">Lentinula raphanica</name>
    <dbReference type="NCBI Taxonomy" id="153919"/>
    <lineage>
        <taxon>Eukaryota</taxon>
        <taxon>Fungi</taxon>
        <taxon>Dikarya</taxon>
        <taxon>Basidiomycota</taxon>
        <taxon>Agaricomycotina</taxon>
        <taxon>Agaricomycetes</taxon>
        <taxon>Agaricomycetidae</taxon>
        <taxon>Agaricales</taxon>
        <taxon>Marasmiineae</taxon>
        <taxon>Omphalotaceae</taxon>
        <taxon>Lentinula</taxon>
    </lineage>
</organism>
<feature type="region of interest" description="Disordered" evidence="1">
    <location>
        <begin position="43"/>
        <end position="65"/>
    </location>
</feature>
<dbReference type="AlphaFoldDB" id="A0AA38U9C5"/>
<comment type="caution">
    <text evidence="3">The sequence shown here is derived from an EMBL/GenBank/DDBJ whole genome shotgun (WGS) entry which is preliminary data.</text>
</comment>
<feature type="domain" description="Retrotransposon Copia-like N-terminal" evidence="2">
    <location>
        <begin position="21"/>
        <end position="53"/>
    </location>
</feature>
<sequence length="65" mass="7036">MSSSANLPNAPRFPSEMMLEGEDNWWQYKREVTLAIESKGLAGYLDGSTPKPKGNTSASTTITTA</sequence>
<gene>
    <name evidence="3" type="ORF">F5878DRAFT_677266</name>
</gene>
<evidence type="ECO:0000313" key="4">
    <source>
        <dbReference type="Proteomes" id="UP001163846"/>
    </source>
</evidence>
<keyword evidence="4" id="KW-1185">Reference proteome</keyword>
<dbReference type="EMBL" id="MU807729">
    <property type="protein sequence ID" value="KAJ3831167.1"/>
    <property type="molecule type" value="Genomic_DNA"/>
</dbReference>
<dbReference type="Proteomes" id="UP001163846">
    <property type="component" value="Unassembled WGS sequence"/>
</dbReference>
<evidence type="ECO:0000313" key="3">
    <source>
        <dbReference type="EMBL" id="KAJ3831167.1"/>
    </source>
</evidence>
<proteinExistence type="predicted"/>
<protein>
    <recommendedName>
        <fullName evidence="2">Retrotransposon Copia-like N-terminal domain-containing protein</fullName>
    </recommendedName>
</protein>
<feature type="compositionally biased region" description="Polar residues" evidence="1">
    <location>
        <begin position="54"/>
        <end position="65"/>
    </location>
</feature>
<dbReference type="InterPro" id="IPR029472">
    <property type="entry name" value="Copia-like_N"/>
</dbReference>